<proteinExistence type="predicted"/>
<feature type="non-terminal residue" evidence="1">
    <location>
        <position position="135"/>
    </location>
</feature>
<protein>
    <submittedName>
        <fullName evidence="1">Uncharacterized protein</fullName>
    </submittedName>
</protein>
<accession>A0A9P6UK94</accession>
<evidence type="ECO:0000313" key="2">
    <source>
        <dbReference type="Proteomes" id="UP000823405"/>
    </source>
</evidence>
<keyword evidence="2" id="KW-1185">Reference proteome</keyword>
<evidence type="ECO:0000313" key="1">
    <source>
        <dbReference type="EMBL" id="KAG0307329.1"/>
    </source>
</evidence>
<dbReference type="OrthoDB" id="2444659at2759"/>
<dbReference type="EMBL" id="JAAAIN010001078">
    <property type="protein sequence ID" value="KAG0307329.1"/>
    <property type="molecule type" value="Genomic_DNA"/>
</dbReference>
<comment type="caution">
    <text evidence="1">The sequence shown here is derived from an EMBL/GenBank/DDBJ whole genome shotgun (WGS) entry which is preliminary data.</text>
</comment>
<gene>
    <name evidence="1" type="ORF">BGZ97_000436</name>
</gene>
<dbReference type="Proteomes" id="UP000823405">
    <property type="component" value="Unassembled WGS sequence"/>
</dbReference>
<reference evidence="1" key="1">
    <citation type="journal article" date="2020" name="Fungal Divers.">
        <title>Resolving the Mortierellaceae phylogeny through synthesis of multi-gene phylogenetics and phylogenomics.</title>
        <authorList>
            <person name="Vandepol N."/>
            <person name="Liber J."/>
            <person name="Desiro A."/>
            <person name="Na H."/>
            <person name="Kennedy M."/>
            <person name="Barry K."/>
            <person name="Grigoriev I.V."/>
            <person name="Miller A.N."/>
            <person name="O'Donnell K."/>
            <person name="Stajich J.E."/>
            <person name="Bonito G."/>
        </authorList>
    </citation>
    <scope>NUCLEOTIDE SEQUENCE</scope>
    <source>
        <strain evidence="1">NVP60</strain>
    </source>
</reference>
<organism evidence="1 2">
    <name type="scientific">Linnemannia gamsii</name>
    <dbReference type="NCBI Taxonomy" id="64522"/>
    <lineage>
        <taxon>Eukaryota</taxon>
        <taxon>Fungi</taxon>
        <taxon>Fungi incertae sedis</taxon>
        <taxon>Mucoromycota</taxon>
        <taxon>Mortierellomycotina</taxon>
        <taxon>Mortierellomycetes</taxon>
        <taxon>Mortierellales</taxon>
        <taxon>Mortierellaceae</taxon>
        <taxon>Linnemannia</taxon>
    </lineage>
</organism>
<sequence>MGKLGIDCLTSTPDSSTFYGLDSTYSYDYTTEYKDGTSFIIFKSNTNPTSPENLTWSLVSRIYVEDLGFASPNDFTCAVDAHGAFTFFFRDWKQPNFPSGVLYDPNGIVDSHAIAGSKGPGTWRTIDGSMHYQWE</sequence>
<dbReference type="AlphaFoldDB" id="A0A9P6UK94"/>
<name>A0A9P6UK94_9FUNG</name>